<feature type="region of interest" description="Disordered" evidence="1">
    <location>
        <begin position="1"/>
        <end position="27"/>
    </location>
</feature>
<evidence type="ECO:0000256" key="1">
    <source>
        <dbReference type="SAM" id="MobiDB-lite"/>
    </source>
</evidence>
<dbReference type="KEGG" id="lbc:LACBIDRAFT_302482"/>
<dbReference type="RefSeq" id="XP_001883555.1">
    <property type="nucleotide sequence ID" value="XM_001883520.1"/>
</dbReference>
<sequence>MASTPAGSNRQHEVCPPSPEGPPDVLGGKAIVAVKPSGPRYMYYRLYTKDGPIRSNNPICVNNPFISRTLPKFVTPPRIALSVKNHLCKIEGLSAPTSSTLFESLSSETAVVESSRLAFGGSSGPGSSENDPIVLVVGLEDAEKRLASTAQSERLLEAVLPEPRYIYYRLYDEDGALASKTSFDSEDSSLGRIDTHSIAPPQTVSSLSFQVTKAEGFVTRAVKVYQDMDGEVLMTDNDHLPLQAQAYPGHLEDEPITIVCGQENSMAPLSAVDLSLLTQIRGGVAWNPSETHQADWLPFKEGEVMYTDGIKTSGFILGLPNPYSGYVAMNSAGRKGFVHDGHLRRP</sequence>
<evidence type="ECO:0000313" key="2">
    <source>
        <dbReference type="EMBL" id="EDR05879.1"/>
    </source>
</evidence>
<dbReference type="EMBL" id="DS547111">
    <property type="protein sequence ID" value="EDR05879.1"/>
    <property type="molecule type" value="Genomic_DNA"/>
</dbReference>
<proteinExistence type="predicted"/>
<accession>B0DHR2</accession>
<keyword evidence="3" id="KW-1185">Reference proteome</keyword>
<dbReference type="InParanoid" id="B0DHR2"/>
<dbReference type="GeneID" id="6079051"/>
<evidence type="ECO:0000313" key="3">
    <source>
        <dbReference type="Proteomes" id="UP000001194"/>
    </source>
</evidence>
<organism evidence="3">
    <name type="scientific">Laccaria bicolor (strain S238N-H82 / ATCC MYA-4686)</name>
    <name type="common">Bicoloured deceiver</name>
    <name type="synonym">Laccaria laccata var. bicolor</name>
    <dbReference type="NCBI Taxonomy" id="486041"/>
    <lineage>
        <taxon>Eukaryota</taxon>
        <taxon>Fungi</taxon>
        <taxon>Dikarya</taxon>
        <taxon>Basidiomycota</taxon>
        <taxon>Agaricomycotina</taxon>
        <taxon>Agaricomycetes</taxon>
        <taxon>Agaricomycetidae</taxon>
        <taxon>Agaricales</taxon>
        <taxon>Agaricineae</taxon>
        <taxon>Hydnangiaceae</taxon>
        <taxon>Laccaria</taxon>
    </lineage>
</organism>
<name>B0DHR2_LACBS</name>
<protein>
    <submittedName>
        <fullName evidence="2">Predicted protein</fullName>
    </submittedName>
</protein>
<gene>
    <name evidence="2" type="ORF">LACBIDRAFT_302482</name>
</gene>
<dbReference type="OrthoDB" id="2995174at2759"/>
<dbReference type="HOGENOM" id="CLU_033651_1_0_1"/>
<dbReference type="Proteomes" id="UP000001194">
    <property type="component" value="Unassembled WGS sequence"/>
</dbReference>
<dbReference type="AlphaFoldDB" id="B0DHR2"/>
<reference evidence="2 3" key="1">
    <citation type="journal article" date="2008" name="Nature">
        <title>The genome of Laccaria bicolor provides insights into mycorrhizal symbiosis.</title>
        <authorList>
            <person name="Martin F."/>
            <person name="Aerts A."/>
            <person name="Ahren D."/>
            <person name="Brun A."/>
            <person name="Danchin E.G.J."/>
            <person name="Duchaussoy F."/>
            <person name="Gibon J."/>
            <person name="Kohler A."/>
            <person name="Lindquist E."/>
            <person name="Pereda V."/>
            <person name="Salamov A."/>
            <person name="Shapiro H.J."/>
            <person name="Wuyts J."/>
            <person name="Blaudez D."/>
            <person name="Buee M."/>
            <person name="Brokstein P."/>
            <person name="Canbaeck B."/>
            <person name="Cohen D."/>
            <person name="Courty P.E."/>
            <person name="Coutinho P.M."/>
            <person name="Delaruelle C."/>
            <person name="Detter J.C."/>
            <person name="Deveau A."/>
            <person name="DiFazio S."/>
            <person name="Duplessis S."/>
            <person name="Fraissinet-Tachet L."/>
            <person name="Lucic E."/>
            <person name="Frey-Klett P."/>
            <person name="Fourrey C."/>
            <person name="Feussner I."/>
            <person name="Gay G."/>
            <person name="Grimwood J."/>
            <person name="Hoegger P.J."/>
            <person name="Jain P."/>
            <person name="Kilaru S."/>
            <person name="Labbe J."/>
            <person name="Lin Y.C."/>
            <person name="Legue V."/>
            <person name="Le Tacon F."/>
            <person name="Marmeisse R."/>
            <person name="Melayah D."/>
            <person name="Montanini B."/>
            <person name="Muratet M."/>
            <person name="Nehls U."/>
            <person name="Niculita-Hirzel H."/>
            <person name="Oudot-Le Secq M.P."/>
            <person name="Peter M."/>
            <person name="Quesneville H."/>
            <person name="Rajashekar B."/>
            <person name="Reich M."/>
            <person name="Rouhier N."/>
            <person name="Schmutz J."/>
            <person name="Yin T."/>
            <person name="Chalot M."/>
            <person name="Henrissat B."/>
            <person name="Kuees U."/>
            <person name="Lucas S."/>
            <person name="Van de Peer Y."/>
            <person name="Podila G.K."/>
            <person name="Polle A."/>
            <person name="Pukkila P.J."/>
            <person name="Richardson P.M."/>
            <person name="Rouze P."/>
            <person name="Sanders I.R."/>
            <person name="Stajich J.E."/>
            <person name="Tunlid A."/>
            <person name="Tuskan G."/>
            <person name="Grigoriev I.V."/>
        </authorList>
    </citation>
    <scope>NUCLEOTIDE SEQUENCE [LARGE SCALE GENOMIC DNA]</scope>
    <source>
        <strain evidence="3">S238N-H82 / ATCC MYA-4686</strain>
    </source>
</reference>